<organism evidence="1 2">
    <name type="scientific">Croceicoccus esteveae</name>
    <dbReference type="NCBI Taxonomy" id="3075597"/>
    <lineage>
        <taxon>Bacteria</taxon>
        <taxon>Pseudomonadati</taxon>
        <taxon>Pseudomonadota</taxon>
        <taxon>Alphaproteobacteria</taxon>
        <taxon>Sphingomonadales</taxon>
        <taxon>Erythrobacteraceae</taxon>
        <taxon>Croceicoccus</taxon>
    </lineage>
</organism>
<evidence type="ECO:0000313" key="2">
    <source>
        <dbReference type="Proteomes" id="UP001259803"/>
    </source>
</evidence>
<comment type="caution">
    <text evidence="1">The sequence shown here is derived from an EMBL/GenBank/DDBJ whole genome shotgun (WGS) entry which is preliminary data.</text>
</comment>
<gene>
    <name evidence="1" type="ORF">RM533_06985</name>
</gene>
<dbReference type="RefSeq" id="WP_311340509.1">
    <property type="nucleotide sequence ID" value="NZ_JAVRHS010000004.1"/>
</dbReference>
<sequence length="175" mass="19599">MSHLLEVLANKSTRPRYAFMVLNLVADVARPDGSAGPFVPSEQGLLTLRDWLSDALGPMGARDPRRLAMERAVRRSMEQDGKLPDDEQAAGRAVLAQMHQRVRASGKTNLSRAVSELVRADLMRRHYQGYRVDHENRGAQRHAVYTIIGRARCLLRTRPANAGKDTNRQGELPLH</sequence>
<evidence type="ECO:0000313" key="1">
    <source>
        <dbReference type="EMBL" id="MDT0575927.1"/>
    </source>
</evidence>
<name>A0ABU2ZKJ3_9SPHN</name>
<dbReference type="EMBL" id="JAVRHS010000004">
    <property type="protein sequence ID" value="MDT0575927.1"/>
    <property type="molecule type" value="Genomic_DNA"/>
</dbReference>
<keyword evidence="2" id="KW-1185">Reference proteome</keyword>
<reference evidence="1 2" key="1">
    <citation type="submission" date="2023-09" db="EMBL/GenBank/DDBJ databases">
        <authorList>
            <person name="Rey-Velasco X."/>
        </authorList>
    </citation>
    <scope>NUCLEOTIDE SEQUENCE [LARGE SCALE GENOMIC DNA]</scope>
    <source>
        <strain evidence="1 2">F390</strain>
    </source>
</reference>
<dbReference type="Proteomes" id="UP001259803">
    <property type="component" value="Unassembled WGS sequence"/>
</dbReference>
<protein>
    <submittedName>
        <fullName evidence="1">Uncharacterized protein</fullName>
    </submittedName>
</protein>
<accession>A0ABU2ZKJ3</accession>
<proteinExistence type="predicted"/>